<sequence>MSISDLCASIGTTLKFSGRNYAIWSQAFLTFLSSQGHDHNLVQTMANTQDPKYGAWRQSNCAVKTWLLNSFKPKIVAFVGLISTTKEMWDSIKEMLSNDAISFSALC</sequence>
<gene>
    <name evidence="1" type="ORF">ES288_A10G108100v1</name>
</gene>
<proteinExistence type="predicted"/>
<dbReference type="PANTHER" id="PTHR37610:SF40">
    <property type="entry name" value="OS01G0909600 PROTEIN"/>
    <property type="match status" value="1"/>
</dbReference>
<protein>
    <recommendedName>
        <fullName evidence="3">Retrotransposon Copia-like N-terminal domain-containing protein</fullName>
    </recommendedName>
</protein>
<evidence type="ECO:0000313" key="2">
    <source>
        <dbReference type="Proteomes" id="UP000323506"/>
    </source>
</evidence>
<dbReference type="AlphaFoldDB" id="A0A5D2EXV7"/>
<accession>A0A5D2EXV7</accession>
<dbReference type="Proteomes" id="UP000323506">
    <property type="component" value="Chromosome A10"/>
</dbReference>
<reference evidence="1 2" key="1">
    <citation type="submission" date="2019-06" db="EMBL/GenBank/DDBJ databases">
        <title>WGS assembly of Gossypium darwinii.</title>
        <authorList>
            <person name="Chen Z.J."/>
            <person name="Sreedasyam A."/>
            <person name="Ando A."/>
            <person name="Song Q."/>
            <person name="De L."/>
            <person name="Hulse-Kemp A."/>
            <person name="Ding M."/>
            <person name="Ye W."/>
            <person name="Kirkbride R."/>
            <person name="Jenkins J."/>
            <person name="Plott C."/>
            <person name="Lovell J."/>
            <person name="Lin Y.-M."/>
            <person name="Vaughn R."/>
            <person name="Liu B."/>
            <person name="Li W."/>
            <person name="Simpson S."/>
            <person name="Scheffler B."/>
            <person name="Saski C."/>
            <person name="Grover C."/>
            <person name="Hu G."/>
            <person name="Conover J."/>
            <person name="Carlson J."/>
            <person name="Shu S."/>
            <person name="Boston L."/>
            <person name="Williams M."/>
            <person name="Peterson D."/>
            <person name="Mcgee K."/>
            <person name="Jones D."/>
            <person name="Wendel J."/>
            <person name="Stelly D."/>
            <person name="Grimwood J."/>
            <person name="Schmutz J."/>
        </authorList>
    </citation>
    <scope>NUCLEOTIDE SEQUENCE [LARGE SCALE GENOMIC DNA]</scope>
    <source>
        <strain evidence="1">1808015.09</strain>
    </source>
</reference>
<dbReference type="PANTHER" id="PTHR37610">
    <property type="entry name" value="CCHC-TYPE DOMAIN-CONTAINING PROTEIN"/>
    <property type="match status" value="1"/>
</dbReference>
<dbReference type="EMBL" id="CM017697">
    <property type="protein sequence ID" value="TYG98319.1"/>
    <property type="molecule type" value="Genomic_DNA"/>
</dbReference>
<evidence type="ECO:0000313" key="1">
    <source>
        <dbReference type="EMBL" id="TYG98320.1"/>
    </source>
</evidence>
<dbReference type="EMBL" id="CM017697">
    <property type="protein sequence ID" value="TYG98320.1"/>
    <property type="molecule type" value="Genomic_DNA"/>
</dbReference>
<keyword evidence="2" id="KW-1185">Reference proteome</keyword>
<evidence type="ECO:0008006" key="3">
    <source>
        <dbReference type="Google" id="ProtNLM"/>
    </source>
</evidence>
<organism evidence="1 2">
    <name type="scientific">Gossypium darwinii</name>
    <name type="common">Darwin's cotton</name>
    <name type="synonym">Gossypium barbadense var. darwinii</name>
    <dbReference type="NCBI Taxonomy" id="34276"/>
    <lineage>
        <taxon>Eukaryota</taxon>
        <taxon>Viridiplantae</taxon>
        <taxon>Streptophyta</taxon>
        <taxon>Embryophyta</taxon>
        <taxon>Tracheophyta</taxon>
        <taxon>Spermatophyta</taxon>
        <taxon>Magnoliopsida</taxon>
        <taxon>eudicotyledons</taxon>
        <taxon>Gunneridae</taxon>
        <taxon>Pentapetalae</taxon>
        <taxon>rosids</taxon>
        <taxon>malvids</taxon>
        <taxon>Malvales</taxon>
        <taxon>Malvaceae</taxon>
        <taxon>Malvoideae</taxon>
        <taxon>Gossypium</taxon>
    </lineage>
</organism>
<name>A0A5D2EXV7_GOSDA</name>